<keyword evidence="2" id="KW-1185">Reference proteome</keyword>
<dbReference type="RefSeq" id="WP_331212634.1">
    <property type="nucleotide sequence ID" value="NZ_JAZGQK010000002.1"/>
</dbReference>
<sequence length="106" mass="11129">MTGGSDGFTVDPAALDAFAKTSYGRADDFEEVRGQLRAGAVGRSSFGIMPASFTLFDQYETCLDECLQALADGAEVMEVIADAILAERDAYLASDSAAEGRFQTGG</sequence>
<evidence type="ECO:0000313" key="2">
    <source>
        <dbReference type="Proteomes" id="UP001332243"/>
    </source>
</evidence>
<reference evidence="1 2" key="1">
    <citation type="submission" date="2024-01" db="EMBL/GenBank/DDBJ databases">
        <title>Genome insights into Plantactinospora sonchi sp. nov.</title>
        <authorList>
            <person name="Wang L."/>
        </authorList>
    </citation>
    <scope>NUCLEOTIDE SEQUENCE [LARGE SCALE GENOMIC DNA]</scope>
    <source>
        <strain evidence="1 2">NEAU-QY2</strain>
    </source>
</reference>
<gene>
    <name evidence="1" type="ORF">V1633_03365</name>
</gene>
<organism evidence="1 2">
    <name type="scientific">Plantactinospora sonchi</name>
    <dbReference type="NCBI Taxonomy" id="1544735"/>
    <lineage>
        <taxon>Bacteria</taxon>
        <taxon>Bacillati</taxon>
        <taxon>Actinomycetota</taxon>
        <taxon>Actinomycetes</taxon>
        <taxon>Micromonosporales</taxon>
        <taxon>Micromonosporaceae</taxon>
        <taxon>Plantactinospora</taxon>
    </lineage>
</organism>
<evidence type="ECO:0000313" key="1">
    <source>
        <dbReference type="EMBL" id="MEE6257528.1"/>
    </source>
</evidence>
<accession>A0ABU7RLZ0</accession>
<dbReference type="Proteomes" id="UP001332243">
    <property type="component" value="Unassembled WGS sequence"/>
</dbReference>
<name>A0ABU7RLZ0_9ACTN</name>
<proteinExistence type="predicted"/>
<protein>
    <submittedName>
        <fullName evidence="1">Uncharacterized protein</fullName>
    </submittedName>
</protein>
<dbReference type="EMBL" id="JAZGQK010000002">
    <property type="protein sequence ID" value="MEE6257528.1"/>
    <property type="molecule type" value="Genomic_DNA"/>
</dbReference>
<comment type="caution">
    <text evidence="1">The sequence shown here is derived from an EMBL/GenBank/DDBJ whole genome shotgun (WGS) entry which is preliminary data.</text>
</comment>